<dbReference type="InterPro" id="IPR055346">
    <property type="entry name" value="Fe-S_cluster_assembly_SufBD"/>
</dbReference>
<comment type="similarity">
    <text evidence="1">Belongs to the iron-sulfur cluster assembly SufBD family.</text>
</comment>
<dbReference type="PANTHER" id="PTHR43575:SF1">
    <property type="entry name" value="PROTEIN ABCI7, CHLOROPLASTIC"/>
    <property type="match status" value="1"/>
</dbReference>
<evidence type="ECO:0000313" key="5">
    <source>
        <dbReference type="Proteomes" id="UP000664835"/>
    </source>
</evidence>
<organism evidence="4 5">
    <name type="scientific">Thiomicrorhabdus marina</name>
    <dbReference type="NCBI Taxonomy" id="2818442"/>
    <lineage>
        <taxon>Bacteria</taxon>
        <taxon>Pseudomonadati</taxon>
        <taxon>Pseudomonadota</taxon>
        <taxon>Gammaproteobacteria</taxon>
        <taxon>Thiotrichales</taxon>
        <taxon>Piscirickettsiaceae</taxon>
        <taxon>Thiomicrorhabdus</taxon>
    </lineage>
</organism>
<reference evidence="4 5" key="1">
    <citation type="submission" date="2021-03" db="EMBL/GenBank/DDBJ databases">
        <title>Thiomicrorhabdus sp.nov.,novel sulfur-oxidizing bacteria isolated from coastal sediment.</title>
        <authorList>
            <person name="Liu X."/>
        </authorList>
    </citation>
    <scope>NUCLEOTIDE SEQUENCE [LARGE SCALE GENOMIC DNA]</scope>
    <source>
        <strain evidence="4 5">6S2-11</strain>
    </source>
</reference>
<accession>A0ABS3Q6Z9</accession>
<evidence type="ECO:0000259" key="3">
    <source>
        <dbReference type="Pfam" id="PF19295"/>
    </source>
</evidence>
<protein>
    <submittedName>
        <fullName evidence="4">Fe-S cluster assembly protein SufD</fullName>
    </submittedName>
</protein>
<keyword evidence="5" id="KW-1185">Reference proteome</keyword>
<feature type="domain" description="SUF system FeS cluster assembly SufBD N-terminal" evidence="3">
    <location>
        <begin position="11"/>
        <end position="171"/>
    </location>
</feature>
<dbReference type="InterPro" id="IPR037284">
    <property type="entry name" value="SUF_FeS_clus_asmbl_SufBD_sf"/>
</dbReference>
<gene>
    <name evidence="4" type="primary">sufD</name>
    <name evidence="4" type="ORF">J3998_10685</name>
</gene>
<proteinExistence type="inferred from homology"/>
<dbReference type="InterPro" id="IPR011542">
    <property type="entry name" value="SUF_FeS_clus_asmbl_SufD"/>
</dbReference>
<dbReference type="Pfam" id="PF01458">
    <property type="entry name" value="SUFBD_core"/>
    <property type="match status" value="1"/>
</dbReference>
<dbReference type="InterPro" id="IPR000825">
    <property type="entry name" value="SUF_FeS_clus_asmbl_SufBD_core"/>
</dbReference>
<evidence type="ECO:0000259" key="2">
    <source>
        <dbReference type="Pfam" id="PF01458"/>
    </source>
</evidence>
<dbReference type="PANTHER" id="PTHR43575">
    <property type="entry name" value="PROTEIN ABCI7, CHLOROPLASTIC"/>
    <property type="match status" value="1"/>
</dbReference>
<evidence type="ECO:0000313" key="4">
    <source>
        <dbReference type="EMBL" id="MBO1928041.1"/>
    </source>
</evidence>
<feature type="domain" description="SUF system FeS cluster assembly SufBD core" evidence="2">
    <location>
        <begin position="177"/>
        <end position="409"/>
    </location>
</feature>
<dbReference type="EMBL" id="JAGETV010000024">
    <property type="protein sequence ID" value="MBO1928041.1"/>
    <property type="molecule type" value="Genomic_DNA"/>
</dbReference>
<name>A0ABS3Q6Z9_9GAMM</name>
<dbReference type="SUPFAM" id="SSF101960">
    <property type="entry name" value="Stabilizer of iron transporter SufD"/>
    <property type="match status" value="1"/>
</dbReference>
<dbReference type="InterPro" id="IPR045595">
    <property type="entry name" value="SufBD_N"/>
</dbReference>
<dbReference type="RefSeq" id="WP_208150655.1">
    <property type="nucleotide sequence ID" value="NZ_JAGETV010000024.1"/>
</dbReference>
<dbReference type="Proteomes" id="UP000664835">
    <property type="component" value="Unassembled WGS sequence"/>
</dbReference>
<dbReference type="NCBIfam" id="TIGR01981">
    <property type="entry name" value="sufD"/>
    <property type="match status" value="1"/>
</dbReference>
<evidence type="ECO:0000256" key="1">
    <source>
        <dbReference type="ARBA" id="ARBA00043967"/>
    </source>
</evidence>
<dbReference type="Pfam" id="PF19295">
    <property type="entry name" value="SufBD_N"/>
    <property type="match status" value="1"/>
</dbReference>
<comment type="caution">
    <text evidence="4">The sequence shown here is derived from an EMBL/GenBank/DDBJ whole genome shotgun (WGS) entry which is preliminary data.</text>
</comment>
<sequence length="442" mass="49078">MAKKLSPVAQKARDFYLHEAGKLGDASSGVLKQVRDQAQEAFAEQAFPTAKDEDWQYTKLTGFVQNHFAAVQTSEEVAGKINAYMPSFPVIKLVFVDGNFSESLSDDLNELPDGISLESFADTLSMNNELDKVFAGQDKILAEPFGSLNSMLMRDGFCLQVSANKALELPLYVLHVQTKAGSISSLRNRVVVGENSEITLVERYVSAHEEGAACSNIVTEIDVAKHARVKQVIVQQQNDSSYYFNNQFISQADSSNFNTFFASTGSDTSRHQNHLYMNGEHIENTQNSACIARQSQTVDSRSYTEHNDEHGFSRQLHKFVLDDKAVGVFNGMIRVDQKAQKTDGQMDNKNLILSNTAKMDAKPQLEIYADDVLCSHGSATGQIDENQIFYLQARGINKAAAMQMITKAFLLEPVEDINNADIRKWITDQLEVALAKTHLPKA</sequence>